<dbReference type="GO" id="GO:0008448">
    <property type="term" value="F:N-acetylglucosamine-6-phosphate deacetylase activity"/>
    <property type="evidence" value="ECO:0007669"/>
    <property type="project" value="InterPro"/>
</dbReference>
<keyword evidence="4 5" id="KW-0119">Carbohydrate metabolism</keyword>
<feature type="domain" description="Amidohydrolase-related" evidence="8">
    <location>
        <begin position="45"/>
        <end position="364"/>
    </location>
</feature>
<keyword evidence="3 5" id="KW-0378">Hydrolase</keyword>
<organism evidence="9 10">
    <name type="scientific">Pilimelia anulata</name>
    <dbReference type="NCBI Taxonomy" id="53371"/>
    <lineage>
        <taxon>Bacteria</taxon>
        <taxon>Bacillati</taxon>
        <taxon>Actinomycetota</taxon>
        <taxon>Actinomycetes</taxon>
        <taxon>Micromonosporales</taxon>
        <taxon>Micromonosporaceae</taxon>
        <taxon>Pilimelia</taxon>
    </lineage>
</organism>
<evidence type="ECO:0000256" key="5">
    <source>
        <dbReference type="PIRNR" id="PIRNR038994"/>
    </source>
</evidence>
<evidence type="ECO:0000259" key="8">
    <source>
        <dbReference type="Pfam" id="PF01979"/>
    </source>
</evidence>
<dbReference type="PANTHER" id="PTHR11113:SF14">
    <property type="entry name" value="N-ACETYLGLUCOSAMINE-6-PHOSPHATE DEACETYLASE"/>
    <property type="match status" value="1"/>
</dbReference>
<evidence type="ECO:0000256" key="4">
    <source>
        <dbReference type="ARBA" id="ARBA00023277"/>
    </source>
</evidence>
<dbReference type="InterPro" id="IPR006680">
    <property type="entry name" value="Amidohydro-rel"/>
</dbReference>
<feature type="binding site" evidence="7">
    <location>
        <position position="118"/>
    </location>
    <ligand>
        <name>Zn(2+)</name>
        <dbReference type="ChEBI" id="CHEBI:29105"/>
    </ligand>
</feature>
<feature type="binding site" evidence="7">
    <location>
        <position position="184"/>
    </location>
    <ligand>
        <name>Zn(2+)</name>
        <dbReference type="ChEBI" id="CHEBI:29105"/>
    </ligand>
</feature>
<dbReference type="EMBL" id="BMQB01000005">
    <property type="protein sequence ID" value="GGJ94694.1"/>
    <property type="molecule type" value="Genomic_DNA"/>
</dbReference>
<dbReference type="NCBIfam" id="TIGR00221">
    <property type="entry name" value="nagA"/>
    <property type="match status" value="1"/>
</dbReference>
<dbReference type="PANTHER" id="PTHR11113">
    <property type="entry name" value="N-ACETYLGLUCOSAMINE-6-PHOSPHATE DEACETYLASE"/>
    <property type="match status" value="1"/>
</dbReference>
<evidence type="ECO:0000256" key="1">
    <source>
        <dbReference type="ARBA" id="ARBA00010716"/>
    </source>
</evidence>
<evidence type="ECO:0000313" key="10">
    <source>
        <dbReference type="Proteomes" id="UP000649739"/>
    </source>
</evidence>
<accession>A0A8J3F9W6</accession>
<proteinExistence type="inferred from homology"/>
<dbReference type="InterPro" id="IPR011059">
    <property type="entry name" value="Metal-dep_hydrolase_composite"/>
</dbReference>
<evidence type="ECO:0000256" key="7">
    <source>
        <dbReference type="PIRSR" id="PIRSR038994-3"/>
    </source>
</evidence>
<dbReference type="GO" id="GO:0006046">
    <property type="term" value="P:N-acetylglucosamine catabolic process"/>
    <property type="evidence" value="ECO:0007669"/>
    <property type="project" value="TreeGrafter"/>
</dbReference>
<dbReference type="InterPro" id="IPR032466">
    <property type="entry name" value="Metal_Hydrolase"/>
</dbReference>
<evidence type="ECO:0000256" key="6">
    <source>
        <dbReference type="PIRSR" id="PIRSR038994-1"/>
    </source>
</evidence>
<dbReference type="SUPFAM" id="SSF51556">
    <property type="entry name" value="Metallo-dependent hydrolases"/>
    <property type="match status" value="1"/>
</dbReference>
<protein>
    <submittedName>
        <fullName evidence="9">N-acetylglucosamine-6-phosphate deacetylase</fullName>
    </submittedName>
</protein>
<evidence type="ECO:0000256" key="2">
    <source>
        <dbReference type="ARBA" id="ARBA00022723"/>
    </source>
</evidence>
<dbReference type="InterPro" id="IPR003764">
    <property type="entry name" value="GlcNAc_6-P_deAcase"/>
</dbReference>
<dbReference type="Gene3D" id="3.20.20.140">
    <property type="entry name" value="Metal-dependent hydrolases"/>
    <property type="match status" value="1"/>
</dbReference>
<dbReference type="GO" id="GO:0046872">
    <property type="term" value="F:metal ion binding"/>
    <property type="evidence" value="ECO:0007669"/>
    <property type="project" value="UniProtKB-KW"/>
</dbReference>
<dbReference type="Gene3D" id="2.30.40.10">
    <property type="entry name" value="Urease, subunit C, domain 1"/>
    <property type="match status" value="1"/>
</dbReference>
<evidence type="ECO:0000256" key="3">
    <source>
        <dbReference type="ARBA" id="ARBA00022801"/>
    </source>
</evidence>
<dbReference type="AlphaFoldDB" id="A0A8J3F9W6"/>
<sequence length="365" mass="37017">MTVLSGARVVTPEGVLEPGWVELAGDRIAAVGAGRRDGEAVAGWLLPGFLDLHVHGGGGYDFAAGRAAIEGGVAFHRAHGTTGSLVSLVSAPPELLCEQLGRVADLAESGLVLGAHLEGPFLAPRRCGAHDPDHLLDPDPEVLAALLKAGRGHVRVMTVAPELPGALDLVDALVAEGVVAAIGHTDATYEQALAAFARGAALVTHAFNTMRTPHHREPGPIPAALDAGVPCELINDGVHVHPAAARLLTGGPLVLVTDAIDAAGAGDGAYRLGGRDVVVRDGRVRLADGGALAGSTLTMDEAVRRAVTDVGLSVAAASAAASATPAAVLGVADRCGRIAPGLAADLVLLDDDLRVRRVMARGSWL</sequence>
<dbReference type="Proteomes" id="UP000649739">
    <property type="component" value="Unassembled WGS sequence"/>
</dbReference>
<comment type="caution">
    <text evidence="9">The sequence shown here is derived from an EMBL/GenBank/DDBJ whole genome shotgun (WGS) entry which is preliminary data.</text>
</comment>
<keyword evidence="10" id="KW-1185">Reference proteome</keyword>
<comment type="cofactor">
    <cofactor evidence="7">
        <name>a divalent metal cation</name>
        <dbReference type="ChEBI" id="CHEBI:60240"/>
    </cofactor>
    <text evidence="7">Binds 1 divalent metal cation per subunit.</text>
</comment>
<name>A0A8J3F9W6_9ACTN</name>
<evidence type="ECO:0000313" key="9">
    <source>
        <dbReference type="EMBL" id="GGJ94694.1"/>
    </source>
</evidence>
<gene>
    <name evidence="9" type="ORF">GCM10010123_25620</name>
</gene>
<comment type="similarity">
    <text evidence="1 5">Belongs to the metallo-dependent hydrolases superfamily. NagA family.</text>
</comment>
<keyword evidence="2 7" id="KW-0479">Metal-binding</keyword>
<reference evidence="9" key="1">
    <citation type="journal article" date="2014" name="Int. J. Syst. Evol. Microbiol.">
        <title>Complete genome sequence of Corynebacterium casei LMG S-19264T (=DSM 44701T), isolated from a smear-ripened cheese.</title>
        <authorList>
            <consortium name="US DOE Joint Genome Institute (JGI-PGF)"/>
            <person name="Walter F."/>
            <person name="Albersmeier A."/>
            <person name="Kalinowski J."/>
            <person name="Ruckert C."/>
        </authorList>
    </citation>
    <scope>NUCLEOTIDE SEQUENCE</scope>
    <source>
        <strain evidence="9">JCM 3090</strain>
    </source>
</reference>
<feature type="binding site" evidence="7">
    <location>
        <position position="205"/>
    </location>
    <ligand>
        <name>Zn(2+)</name>
        <dbReference type="ChEBI" id="CHEBI:29105"/>
    </ligand>
</feature>
<dbReference type="Pfam" id="PF01979">
    <property type="entry name" value="Amidohydro_1"/>
    <property type="match status" value="1"/>
</dbReference>
<feature type="active site" description="Proton donor/acceptor" evidence="6">
    <location>
        <position position="258"/>
    </location>
</feature>
<reference evidence="9" key="2">
    <citation type="submission" date="2020-09" db="EMBL/GenBank/DDBJ databases">
        <authorList>
            <person name="Sun Q."/>
            <person name="Ohkuma M."/>
        </authorList>
    </citation>
    <scope>NUCLEOTIDE SEQUENCE</scope>
    <source>
        <strain evidence="9">JCM 3090</strain>
    </source>
</reference>
<dbReference type="PIRSF" id="PIRSF038994">
    <property type="entry name" value="NagA"/>
    <property type="match status" value="1"/>
</dbReference>
<dbReference type="SUPFAM" id="SSF51338">
    <property type="entry name" value="Composite domain of metallo-dependent hydrolases"/>
    <property type="match status" value="1"/>
</dbReference>
<dbReference type="RefSeq" id="WP_189170353.1">
    <property type="nucleotide sequence ID" value="NZ_BMQB01000005.1"/>
</dbReference>